<evidence type="ECO:0000256" key="5">
    <source>
        <dbReference type="ARBA" id="ARBA00022806"/>
    </source>
</evidence>
<dbReference type="GO" id="GO:0009338">
    <property type="term" value="C:exodeoxyribonuclease V complex"/>
    <property type="evidence" value="ECO:0007669"/>
    <property type="project" value="InterPro"/>
</dbReference>
<dbReference type="Gene3D" id="3.40.50.300">
    <property type="entry name" value="P-loop containing nucleotide triphosphate hydrolases"/>
    <property type="match status" value="2"/>
</dbReference>
<keyword evidence="3 10" id="KW-0227">DNA damage</keyword>
<protein>
    <recommendedName>
        <fullName evidence="10">RecBCD enzyme subunit RecC</fullName>
    </recommendedName>
    <alternativeName>
        <fullName evidence="10">Exonuclease V subunit RecC</fullName>
        <shortName evidence="10">ExoV subunit RecC</shortName>
    </alternativeName>
    <alternativeName>
        <fullName evidence="10">Helicase/nuclease RecBCD subunit RecC</fullName>
    </alternativeName>
</protein>
<evidence type="ECO:0000256" key="2">
    <source>
        <dbReference type="ARBA" id="ARBA00022741"/>
    </source>
</evidence>
<dbReference type="InterPro" id="IPR041500">
    <property type="entry name" value="RecC_C"/>
</dbReference>
<dbReference type="PANTHER" id="PTHR30591">
    <property type="entry name" value="RECBCD ENZYME SUBUNIT RECC"/>
    <property type="match status" value="1"/>
</dbReference>
<accession>V9H7P7</accession>
<dbReference type="InterPro" id="IPR006697">
    <property type="entry name" value="RecC"/>
</dbReference>
<evidence type="ECO:0000256" key="3">
    <source>
        <dbReference type="ARBA" id="ARBA00022763"/>
    </source>
</evidence>
<feature type="domain" description="RecC C-terminal" evidence="11">
    <location>
        <begin position="809"/>
        <end position="1037"/>
    </location>
</feature>
<evidence type="ECO:0000256" key="9">
    <source>
        <dbReference type="ARBA" id="ARBA00023204"/>
    </source>
</evidence>
<reference evidence="12 13" key="1">
    <citation type="submission" date="2010-03" db="EMBL/GenBank/DDBJ databases">
        <authorList>
            <consortium name="The Broad Institute Genome Sequencing Platform"/>
            <person name="Ward D."/>
            <person name="Earl A."/>
            <person name="Feldgarden M."/>
            <person name="Gevers D."/>
            <person name="Young S."/>
            <person name="Zeng Q."/>
            <person name="Koehrsen M."/>
            <person name="Alvarado L."/>
            <person name="Berlin A.M."/>
            <person name="Borenstein D."/>
            <person name="Chapman S.B."/>
            <person name="Chen Z."/>
            <person name="Engels R."/>
            <person name="Freedman E."/>
            <person name="Gellesch M."/>
            <person name="Goldberg J."/>
            <person name="Griggs A."/>
            <person name="Gujja S."/>
            <person name="Heilman E.R."/>
            <person name="Heiman D.I."/>
            <person name="Hepburn T.A."/>
            <person name="Howarth C."/>
            <person name="Jen D."/>
            <person name="Larson L."/>
            <person name="Mehta T."/>
            <person name="Park D."/>
            <person name="Pearson M."/>
            <person name="Richards J."/>
            <person name="Roberts A."/>
            <person name="Saif S."/>
            <person name="Shea T.D."/>
            <person name="Shenoy N."/>
            <person name="Sisk P."/>
            <person name="Stolte C."/>
            <person name="Sykes S.N."/>
            <person name="Walk T."/>
            <person name="White J."/>
            <person name="Yandava C."/>
            <person name="Izard J."/>
            <person name="Baranova O.V."/>
            <person name="Blanton J.M."/>
            <person name="Tanner A.C."/>
            <person name="Dewhirst F."/>
            <person name="Haas B."/>
            <person name="Nusbaum C."/>
            <person name="Birren B."/>
        </authorList>
    </citation>
    <scope>NUCLEOTIDE SEQUENCE [LARGE SCALE GENOMIC DNA]</scope>
    <source>
        <strain evidence="12 13">ATCC 29453</strain>
    </source>
</reference>
<dbReference type="Gene3D" id="1.10.10.160">
    <property type="match status" value="1"/>
</dbReference>
<dbReference type="GO" id="GO:0003677">
    <property type="term" value="F:DNA binding"/>
    <property type="evidence" value="ECO:0007669"/>
    <property type="project" value="UniProtKB-UniRule"/>
</dbReference>
<dbReference type="HOGENOM" id="CLU_007513_0_0_4"/>
<dbReference type="Gene3D" id="3.40.50.10930">
    <property type="match status" value="1"/>
</dbReference>
<comment type="similarity">
    <text evidence="10">Belongs to the RecC family.</text>
</comment>
<dbReference type="STRING" id="641147.HMPREF9021_01887"/>
<keyword evidence="5 10" id="KW-0347">Helicase</keyword>
<keyword evidence="2 10" id="KW-0547">Nucleotide-binding</keyword>
<evidence type="ECO:0000256" key="4">
    <source>
        <dbReference type="ARBA" id="ARBA00022801"/>
    </source>
</evidence>
<keyword evidence="6 10" id="KW-0269">Exonuclease</keyword>
<dbReference type="EMBL" id="ADCY02000060">
    <property type="protein sequence ID" value="EFG30259.1"/>
    <property type="molecule type" value="Genomic_DNA"/>
</dbReference>
<dbReference type="GO" id="GO:0000724">
    <property type="term" value="P:double-strand break repair via homologous recombination"/>
    <property type="evidence" value="ECO:0007669"/>
    <property type="project" value="UniProtKB-UniRule"/>
</dbReference>
<name>V9H7P7_9NEIS</name>
<dbReference type="NCBIfam" id="TIGR01450">
    <property type="entry name" value="recC"/>
    <property type="match status" value="1"/>
</dbReference>
<evidence type="ECO:0000256" key="1">
    <source>
        <dbReference type="ARBA" id="ARBA00022722"/>
    </source>
</evidence>
<proteinExistence type="inferred from homology"/>
<evidence type="ECO:0000313" key="12">
    <source>
        <dbReference type="EMBL" id="EFG30259.1"/>
    </source>
</evidence>
<dbReference type="GO" id="GO:0005524">
    <property type="term" value="F:ATP binding"/>
    <property type="evidence" value="ECO:0007669"/>
    <property type="project" value="UniProtKB-UniRule"/>
</dbReference>
<dbReference type="SUPFAM" id="SSF52540">
    <property type="entry name" value="P-loop containing nucleoside triphosphate hydrolases"/>
    <property type="match status" value="2"/>
</dbReference>
<organism evidence="12 13">
    <name type="scientific">Simonsiella muelleri ATCC 29453</name>
    <dbReference type="NCBI Taxonomy" id="641147"/>
    <lineage>
        <taxon>Bacteria</taxon>
        <taxon>Pseudomonadati</taxon>
        <taxon>Pseudomonadota</taxon>
        <taxon>Betaproteobacteria</taxon>
        <taxon>Neisseriales</taxon>
        <taxon>Neisseriaceae</taxon>
        <taxon>Simonsiella</taxon>
    </lineage>
</organism>
<gene>
    <name evidence="10" type="primary">recC</name>
    <name evidence="12" type="ORF">HMPREF9021_01887</name>
</gene>
<dbReference type="GO" id="GO:0008854">
    <property type="term" value="F:exodeoxyribonuclease V activity"/>
    <property type="evidence" value="ECO:0007669"/>
    <property type="project" value="InterPro"/>
</dbReference>
<reference evidence="12 13" key="2">
    <citation type="submission" date="2011-10" db="EMBL/GenBank/DDBJ databases">
        <title>The Genome Sequence of Simonsiella muelleri ATCC 29453.</title>
        <authorList>
            <consortium name="The Broad Institute Genome Sequencing Platform"/>
            <consortium name="The Broad Institute Genome Sequencing Center for Infectious Disease"/>
            <person name="Earl A."/>
            <person name="Ward D."/>
            <person name="Feldgarden M."/>
            <person name="Gevers D."/>
            <person name="Izard J."/>
            <person name="Baranova O.V."/>
            <person name="Blanton J.M."/>
            <person name="Tanner A.C."/>
            <person name="Dewhirst F."/>
            <person name="Young S.K."/>
            <person name="Zeng Q."/>
            <person name="Gargeya S."/>
            <person name="Fitzgerald M."/>
            <person name="Haas B."/>
            <person name="Abouelleil A."/>
            <person name="Alvarado L."/>
            <person name="Arachchi H.M."/>
            <person name="Berlin A."/>
            <person name="Brown A."/>
            <person name="Chapman S.B."/>
            <person name="Chen Z."/>
            <person name="Dunbar C."/>
            <person name="Freedman E."/>
            <person name="Gearin G."/>
            <person name="Goldberg J."/>
            <person name="Griggs A."/>
            <person name="Gujja S."/>
            <person name="Heiman D."/>
            <person name="Howarth C."/>
            <person name="Larson L."/>
            <person name="Lui A."/>
            <person name="MacDonald P.J.P."/>
            <person name="Montmayeur A."/>
            <person name="Murphy C."/>
            <person name="Neiman D."/>
            <person name="Pearson M."/>
            <person name="Priest M."/>
            <person name="Roberts A."/>
            <person name="Saif S."/>
            <person name="Shea T."/>
            <person name="Shenoy N."/>
            <person name="Sisk P."/>
            <person name="Stolte C."/>
            <person name="Sykes S."/>
            <person name="Wortman J."/>
            <person name="Nusbaum C."/>
            <person name="Birren B."/>
        </authorList>
    </citation>
    <scope>NUCLEOTIDE SEQUENCE [LARGE SCALE GENOMIC DNA]</scope>
    <source>
        <strain evidence="12 13">ATCC 29453</strain>
    </source>
</reference>
<dbReference type="InterPro" id="IPR027417">
    <property type="entry name" value="P-loop_NTPase"/>
</dbReference>
<dbReference type="PANTHER" id="PTHR30591:SF1">
    <property type="entry name" value="RECBCD ENZYME SUBUNIT RECC"/>
    <property type="match status" value="1"/>
</dbReference>
<dbReference type="AlphaFoldDB" id="V9H7P7"/>
<keyword evidence="8 10" id="KW-0238">DNA-binding</keyword>
<comment type="caution">
    <text evidence="12">The sequence shown here is derived from an EMBL/GenBank/DDBJ whole genome shotgun (WGS) entry which is preliminary data.</text>
</comment>
<dbReference type="RefSeq" id="WP_002642908.1">
    <property type="nucleotide sequence ID" value="NZ_CP019448.1"/>
</dbReference>
<comment type="function">
    <text evidence="10">A helicase/nuclease that prepares dsDNA breaks (DSB) for recombinational DNA repair. Binds to DSBs and unwinds DNA via a highly rapid and processive ATP-dependent bidirectional helicase activity. Unwinds dsDNA until it encounters a Chi (crossover hotspot instigator) sequence from the 3' direction. Cuts ssDNA a few nucleotides 3' to the Chi site. The properties and activities of the enzyme are changed at Chi. The Chi-altered holoenzyme produces a long 3'-ssDNA overhang and facilitates RecA-binding to the ssDNA for homologous DNA recombination and repair. Holoenzyme degrades any linearized DNA that is unable to undergo homologous recombination. In the holoenzyme this subunit recognizes the wild-type Chi sequence, and when added to isolated RecB increases its ATP-dependent helicase processivity.</text>
</comment>
<sequence>MLHLYQSNRLEDLAEMLATLHAVQPVPSSFAPEQIVVQSQGMRRFINQYLAKKQGIAANIQFSLPAGFSFRLMRETMPDTPELNPFDTEVMRWRLLDLFQSDEFQQDEFQAARTVLHTYLQNGDYAAYQLAGQLADVFDQYLVYRPNWIETWHKGQLVDGLSDEQIWQAPLWRYLDDGRQTAPHRVQLWYNLMNILDNPPDWLPERFFVFGIATLAPMYLELLIRLSKMREVHIFALNPSAEYWGQVIEPSQILDKSEILDLSLQGHPLLASLGKQGRDFFDALAEADVAVDVSAYDDEYFSGSLLHQLQRDIQTQTLPENSQWREINQTDSENSLDYLKHHDRSIQIHSAHSPLRELQILKDQLLELLDKNPNWRPHDIAVLTPHIEPYAPYLQAVFGQETGSGQALPYSLSDVKLSRQQPFLYALEQVLDLLTSRFEVDKLLGVLDNEIILQKFDLTKKDLPLIHDTVAKLNIHWGANSEQRAQFGDRQRLFTWQQGLERIVLGWMLPENTRQSLWQGMSPWYTRPDYLEILSKFVLLIRVLTKSQQKWQKPADVAIWTERLRELVNQLFLPNDEDRDVIQKLEQSLSEWIAESELAHFHHNLSPEVVIQHIKRFLNQSDEAGFLRGGITFCGMVPMRSLPFKVIALIGLNDGDFPRNTKAASFDLIAKHPKKGDRARRDDDRYLFLEALFSARDVLYLSFVGKDIRTDEVRAPSTLLNELVDCVADMAGVSSGLLLSEWVVAHPLQAFSRQYFISNKSDNLIKSVNYNELISSRTDYADALNQPVKPLGDFFRQPEKLIHQSDELIEQNSFIQFWRNPIRSYLRDSLNWQPPYLHMEWDAKEPFEPTKIRLLSDAYVLARRKNQSFEELAQELTAQSLLPTGVLGKLVQRDFAAQAAMLDGELLHSPALAERSGMLHMESGSLNYRLNHLTQCGQMIYASQFLRESNEHGKLSASDKIELILQHLIFCAATPDNQTQTENRQTYLIQLPDVLTFPAVSQDEALTILNIWIKYYKQGINSPLPFFPRVQLAAANKLFDPKTGQLNREAAIKKAAEIYHKGYQGFAQEDYPEVKLVYGRNPDAEPPYLSDEFINLTIDLFENLQGSLKALEGKLENDEVEQ</sequence>
<evidence type="ECO:0000256" key="7">
    <source>
        <dbReference type="ARBA" id="ARBA00022840"/>
    </source>
</evidence>
<keyword evidence="7 10" id="KW-0067">ATP-binding</keyword>
<evidence type="ECO:0000256" key="10">
    <source>
        <dbReference type="HAMAP-Rule" id="MF_01486"/>
    </source>
</evidence>
<dbReference type="GO" id="GO:0003678">
    <property type="term" value="F:DNA helicase activity"/>
    <property type="evidence" value="ECO:0007669"/>
    <property type="project" value="UniProtKB-UniRule"/>
</dbReference>
<comment type="miscellaneous">
    <text evidence="10">In the RecBCD complex, RecB has a slow 3'-5' helicase, an exonuclease activity and loads RecA onto ssDNA, RecD has a fast 5'-3' helicase activity, while RecC stimulates the ATPase and processivity of the RecB helicase and contributes to recognition of the Chi site.</text>
</comment>
<evidence type="ECO:0000313" key="13">
    <source>
        <dbReference type="Proteomes" id="UP000017813"/>
    </source>
</evidence>
<dbReference type="PIRSF" id="PIRSF000980">
    <property type="entry name" value="RecC"/>
    <property type="match status" value="1"/>
</dbReference>
<dbReference type="Proteomes" id="UP000017813">
    <property type="component" value="Unassembled WGS sequence"/>
</dbReference>
<comment type="subunit">
    <text evidence="10">Heterotrimer of RecB, RecC and RecD. All subunits contribute to DNA-binding.</text>
</comment>
<keyword evidence="1 10" id="KW-0540">Nuclease</keyword>
<dbReference type="HAMAP" id="MF_01486">
    <property type="entry name" value="RecC"/>
    <property type="match status" value="1"/>
</dbReference>
<dbReference type="KEGG" id="smur:BWP33_03420"/>
<evidence type="ECO:0000256" key="8">
    <source>
        <dbReference type="ARBA" id="ARBA00023125"/>
    </source>
</evidence>
<evidence type="ECO:0000259" key="11">
    <source>
        <dbReference type="Pfam" id="PF17946"/>
    </source>
</evidence>
<dbReference type="Pfam" id="PF04257">
    <property type="entry name" value="Exonuc_V_gamma"/>
    <property type="match status" value="1"/>
</dbReference>
<keyword evidence="13" id="KW-1185">Reference proteome</keyword>
<dbReference type="Gene3D" id="1.10.486.10">
    <property type="entry name" value="PCRA, domain 4"/>
    <property type="match status" value="1"/>
</dbReference>
<evidence type="ECO:0000256" key="6">
    <source>
        <dbReference type="ARBA" id="ARBA00022839"/>
    </source>
</evidence>
<dbReference type="SUPFAM" id="SSF52980">
    <property type="entry name" value="Restriction endonuclease-like"/>
    <property type="match status" value="1"/>
</dbReference>
<keyword evidence="9 10" id="KW-0234">DNA repair</keyword>
<dbReference type="eggNOG" id="COG1330">
    <property type="taxonomic scope" value="Bacteria"/>
</dbReference>
<dbReference type="Pfam" id="PF17946">
    <property type="entry name" value="RecC_C"/>
    <property type="match status" value="1"/>
</dbReference>
<dbReference type="InterPro" id="IPR011335">
    <property type="entry name" value="Restrct_endonuc-II-like"/>
</dbReference>
<keyword evidence="4 10" id="KW-0378">Hydrolase</keyword>
<dbReference type="OrthoDB" id="9762834at2"/>
<dbReference type="InterPro" id="IPR013986">
    <property type="entry name" value="DExx_box_DNA_helicase_dom_sf"/>
</dbReference>